<proteinExistence type="predicted"/>
<evidence type="ECO:0000259" key="6">
    <source>
        <dbReference type="Pfam" id="PF00909"/>
    </source>
</evidence>
<keyword evidence="8" id="KW-1185">Reference proteome</keyword>
<evidence type="ECO:0000256" key="3">
    <source>
        <dbReference type="ARBA" id="ARBA00022989"/>
    </source>
</evidence>
<dbReference type="GO" id="GO:0005886">
    <property type="term" value="C:plasma membrane"/>
    <property type="evidence" value="ECO:0007669"/>
    <property type="project" value="TreeGrafter"/>
</dbReference>
<feature type="non-terminal residue" evidence="7">
    <location>
        <position position="171"/>
    </location>
</feature>
<feature type="transmembrane region" description="Helical" evidence="5">
    <location>
        <begin position="104"/>
        <end position="125"/>
    </location>
</feature>
<keyword evidence="3 5" id="KW-1133">Transmembrane helix</keyword>
<comment type="caution">
    <text evidence="7">The sequence shown here is derived from an EMBL/GenBank/DDBJ whole genome shotgun (WGS) entry which is preliminary data.</text>
</comment>
<feature type="domain" description="Ammonium transporter AmtB-like" evidence="6">
    <location>
        <begin position="2"/>
        <end position="131"/>
    </location>
</feature>
<dbReference type="InterPro" id="IPR029020">
    <property type="entry name" value="Ammonium/urea_transptr"/>
</dbReference>
<accession>A0AAW0X4X5</accession>
<feature type="transmembrane region" description="Helical" evidence="5">
    <location>
        <begin position="41"/>
        <end position="64"/>
    </location>
</feature>
<protein>
    <recommendedName>
        <fullName evidence="6">Ammonium transporter AmtB-like domain-containing protein</fullName>
    </recommendedName>
</protein>
<keyword evidence="4 5" id="KW-0472">Membrane</keyword>
<evidence type="ECO:0000256" key="2">
    <source>
        <dbReference type="ARBA" id="ARBA00022692"/>
    </source>
</evidence>
<organism evidence="7 8">
    <name type="scientific">Cherax quadricarinatus</name>
    <name type="common">Australian red claw crayfish</name>
    <dbReference type="NCBI Taxonomy" id="27406"/>
    <lineage>
        <taxon>Eukaryota</taxon>
        <taxon>Metazoa</taxon>
        <taxon>Ecdysozoa</taxon>
        <taxon>Arthropoda</taxon>
        <taxon>Crustacea</taxon>
        <taxon>Multicrustacea</taxon>
        <taxon>Malacostraca</taxon>
        <taxon>Eumalacostraca</taxon>
        <taxon>Eucarida</taxon>
        <taxon>Decapoda</taxon>
        <taxon>Pleocyemata</taxon>
        <taxon>Astacidea</taxon>
        <taxon>Parastacoidea</taxon>
        <taxon>Parastacidae</taxon>
        <taxon>Cherax</taxon>
    </lineage>
</organism>
<dbReference type="SUPFAM" id="SSF111352">
    <property type="entry name" value="Ammonium transporter"/>
    <property type="match status" value="1"/>
</dbReference>
<dbReference type="PANTHER" id="PTHR11730:SF60">
    <property type="entry name" value="RH50, ISOFORM D"/>
    <property type="match status" value="1"/>
</dbReference>
<name>A0AAW0X4X5_CHEQU</name>
<dbReference type="AlphaFoldDB" id="A0AAW0X4X5"/>
<dbReference type="EMBL" id="JARKIK010000038">
    <property type="protein sequence ID" value="KAK8738982.1"/>
    <property type="molecule type" value="Genomic_DNA"/>
</dbReference>
<gene>
    <name evidence="7" type="ORF">OTU49_003773</name>
</gene>
<keyword evidence="2 5" id="KW-0812">Transmembrane</keyword>
<evidence type="ECO:0000256" key="1">
    <source>
        <dbReference type="ARBA" id="ARBA00004141"/>
    </source>
</evidence>
<dbReference type="Pfam" id="PF00909">
    <property type="entry name" value="Ammonium_transp"/>
    <property type="match status" value="1"/>
</dbReference>
<dbReference type="GO" id="GO:0097272">
    <property type="term" value="P:ammonium homeostasis"/>
    <property type="evidence" value="ECO:0007669"/>
    <property type="project" value="TreeGrafter"/>
</dbReference>
<dbReference type="Proteomes" id="UP001445076">
    <property type="component" value="Unassembled WGS sequence"/>
</dbReference>
<dbReference type="GO" id="GO:0008519">
    <property type="term" value="F:ammonium channel activity"/>
    <property type="evidence" value="ECO:0007669"/>
    <property type="project" value="InterPro"/>
</dbReference>
<evidence type="ECO:0000256" key="4">
    <source>
        <dbReference type="ARBA" id="ARBA00023136"/>
    </source>
</evidence>
<comment type="subcellular location">
    <subcellularLocation>
        <location evidence="1">Membrane</location>
        <topology evidence="1">Multi-pass membrane protein</topology>
    </subcellularLocation>
</comment>
<sequence>MMIEAYGALLLGATVSATCILTRRWLAPVLRRRAGVEDTAGVGVSHGVAGVMGGLAGVVMAAVASDTGSYGYRRNSEAHLEVMSYLPVLEGPGRTASQQAAYQLAALLALILIALLGGALTGLALRLPVCERLTQDDLYNDASYWQLPQPSPGSCHAHTHASTHAQKLTPS</sequence>
<dbReference type="InterPro" id="IPR024041">
    <property type="entry name" value="NH4_transpt_AmtB-like_dom"/>
</dbReference>
<dbReference type="Gene3D" id="1.10.3430.10">
    <property type="entry name" value="Ammonium transporter AmtB like domains"/>
    <property type="match status" value="1"/>
</dbReference>
<dbReference type="PANTHER" id="PTHR11730">
    <property type="entry name" value="AMMONIUM TRANSPORTER"/>
    <property type="match status" value="1"/>
</dbReference>
<evidence type="ECO:0000313" key="8">
    <source>
        <dbReference type="Proteomes" id="UP001445076"/>
    </source>
</evidence>
<evidence type="ECO:0000313" key="7">
    <source>
        <dbReference type="EMBL" id="KAK8738982.1"/>
    </source>
</evidence>
<reference evidence="7 8" key="1">
    <citation type="journal article" date="2024" name="BMC Genomics">
        <title>Genome assembly of redclaw crayfish (Cherax quadricarinatus) provides insights into its immune adaptation and hypoxia tolerance.</title>
        <authorList>
            <person name="Liu Z."/>
            <person name="Zheng J."/>
            <person name="Li H."/>
            <person name="Fang K."/>
            <person name="Wang S."/>
            <person name="He J."/>
            <person name="Zhou D."/>
            <person name="Weng S."/>
            <person name="Chi M."/>
            <person name="Gu Z."/>
            <person name="He J."/>
            <person name="Li F."/>
            <person name="Wang M."/>
        </authorList>
    </citation>
    <scope>NUCLEOTIDE SEQUENCE [LARGE SCALE GENOMIC DNA]</scope>
    <source>
        <strain evidence="7">ZL_2023a</strain>
    </source>
</reference>
<evidence type="ECO:0000256" key="5">
    <source>
        <dbReference type="SAM" id="Phobius"/>
    </source>
</evidence>